<gene>
    <name evidence="6" type="ORF">GCM10009111_15230</name>
</gene>
<dbReference type="InterPro" id="IPR009057">
    <property type="entry name" value="Homeodomain-like_sf"/>
</dbReference>
<dbReference type="PROSITE" id="PS00041">
    <property type="entry name" value="HTH_ARAC_FAMILY_1"/>
    <property type="match status" value="1"/>
</dbReference>
<dbReference type="Pfam" id="PF12833">
    <property type="entry name" value="HTH_18"/>
    <property type="match status" value="1"/>
</dbReference>
<evidence type="ECO:0000256" key="1">
    <source>
        <dbReference type="ARBA" id="ARBA00023015"/>
    </source>
</evidence>
<evidence type="ECO:0000313" key="6">
    <source>
        <dbReference type="EMBL" id="GAA0816040.1"/>
    </source>
</evidence>
<accession>A0ABN1L644</accession>
<dbReference type="RefSeq" id="WP_343816762.1">
    <property type="nucleotide sequence ID" value="NZ_BAAAFA010000004.1"/>
</dbReference>
<keyword evidence="3" id="KW-0804">Transcription</keyword>
<evidence type="ECO:0000256" key="4">
    <source>
        <dbReference type="SAM" id="Phobius"/>
    </source>
</evidence>
<evidence type="ECO:0000256" key="3">
    <source>
        <dbReference type="ARBA" id="ARBA00023163"/>
    </source>
</evidence>
<dbReference type="SMART" id="SM00342">
    <property type="entry name" value="HTH_ARAC"/>
    <property type="match status" value="1"/>
</dbReference>
<dbReference type="EMBL" id="BAAAFA010000004">
    <property type="protein sequence ID" value="GAA0816040.1"/>
    <property type="molecule type" value="Genomic_DNA"/>
</dbReference>
<dbReference type="Gene3D" id="1.10.10.60">
    <property type="entry name" value="Homeodomain-like"/>
    <property type="match status" value="2"/>
</dbReference>
<name>A0ABN1L644_9GAMM</name>
<dbReference type="Proteomes" id="UP001500021">
    <property type="component" value="Unassembled WGS sequence"/>
</dbReference>
<sequence length="360" mass="41269">MLVNELSQVWYIMSATLGLWTFLSLLRSPQGDIIANRLMSLFVLCLSIPSIDAYLFQAGYETPLWLYHARVTLTLLYGPLLWIIINRIVLNKQPWYWQLSHTLPFVFFNSLLIINTQFPFNVYLPLLALQLLSYAVLSIRVLFEHKHKLKRLLGAHKFTSFYWLLFLAMTLLGLVIFDVAIWIYTLTSGSPNISLVNVIASLIIALTNIIALFSLYQPNLFFNHLININIEQASANDSQSSYDGFSAEVSTQLVQQLASLMSAEQLYLDGDISLAQLAGRLNISSHQLSELLNNVINQSFYEYLNEWRLNYALELLNNDKFKLTMADLAYQAGFNNRTSFYRVFKQKTGLTPTAYKKKMG</sequence>
<feature type="domain" description="HTH araC/xylS-type" evidence="5">
    <location>
        <begin position="251"/>
        <end position="358"/>
    </location>
</feature>
<dbReference type="SUPFAM" id="SSF46689">
    <property type="entry name" value="Homeodomain-like"/>
    <property type="match status" value="1"/>
</dbReference>
<keyword evidence="1" id="KW-0805">Transcription regulation</keyword>
<protein>
    <recommendedName>
        <fullName evidence="5">HTH araC/xylS-type domain-containing protein</fullName>
    </recommendedName>
</protein>
<organism evidence="6 7">
    <name type="scientific">Colwellia asteriadis</name>
    <dbReference type="NCBI Taxonomy" id="517723"/>
    <lineage>
        <taxon>Bacteria</taxon>
        <taxon>Pseudomonadati</taxon>
        <taxon>Pseudomonadota</taxon>
        <taxon>Gammaproteobacteria</taxon>
        <taxon>Alteromonadales</taxon>
        <taxon>Colwelliaceae</taxon>
        <taxon>Colwellia</taxon>
    </lineage>
</organism>
<feature type="transmembrane region" description="Helical" evidence="4">
    <location>
        <begin position="6"/>
        <end position="26"/>
    </location>
</feature>
<feature type="transmembrane region" description="Helical" evidence="4">
    <location>
        <begin position="163"/>
        <end position="184"/>
    </location>
</feature>
<dbReference type="PROSITE" id="PS01124">
    <property type="entry name" value="HTH_ARAC_FAMILY_2"/>
    <property type="match status" value="1"/>
</dbReference>
<evidence type="ECO:0000259" key="5">
    <source>
        <dbReference type="PROSITE" id="PS01124"/>
    </source>
</evidence>
<keyword evidence="4" id="KW-0812">Transmembrane</keyword>
<feature type="transmembrane region" description="Helical" evidence="4">
    <location>
        <begin position="64"/>
        <end position="83"/>
    </location>
</feature>
<proteinExistence type="predicted"/>
<keyword evidence="4" id="KW-1133">Transmembrane helix</keyword>
<feature type="transmembrane region" description="Helical" evidence="4">
    <location>
        <begin position="196"/>
        <end position="216"/>
    </location>
</feature>
<reference evidence="6 7" key="1">
    <citation type="journal article" date="2019" name="Int. J. Syst. Evol. Microbiol.">
        <title>The Global Catalogue of Microorganisms (GCM) 10K type strain sequencing project: providing services to taxonomists for standard genome sequencing and annotation.</title>
        <authorList>
            <consortium name="The Broad Institute Genomics Platform"/>
            <consortium name="The Broad Institute Genome Sequencing Center for Infectious Disease"/>
            <person name="Wu L."/>
            <person name="Ma J."/>
        </authorList>
    </citation>
    <scope>NUCLEOTIDE SEQUENCE [LARGE SCALE GENOMIC DNA]</scope>
    <source>
        <strain evidence="6 7">JCM 15608</strain>
    </source>
</reference>
<keyword evidence="7" id="KW-1185">Reference proteome</keyword>
<feature type="transmembrane region" description="Helical" evidence="4">
    <location>
        <begin position="95"/>
        <end position="114"/>
    </location>
</feature>
<feature type="transmembrane region" description="Helical" evidence="4">
    <location>
        <begin position="38"/>
        <end position="58"/>
    </location>
</feature>
<dbReference type="InterPro" id="IPR018062">
    <property type="entry name" value="HTH_AraC-typ_CS"/>
</dbReference>
<feature type="transmembrane region" description="Helical" evidence="4">
    <location>
        <begin position="120"/>
        <end position="143"/>
    </location>
</feature>
<keyword evidence="2" id="KW-0238">DNA-binding</keyword>
<dbReference type="InterPro" id="IPR018060">
    <property type="entry name" value="HTH_AraC"/>
</dbReference>
<keyword evidence="4" id="KW-0472">Membrane</keyword>
<dbReference type="PANTHER" id="PTHR43280:SF29">
    <property type="entry name" value="ARAC-FAMILY TRANSCRIPTIONAL REGULATOR"/>
    <property type="match status" value="1"/>
</dbReference>
<evidence type="ECO:0000256" key="2">
    <source>
        <dbReference type="ARBA" id="ARBA00023125"/>
    </source>
</evidence>
<dbReference type="PANTHER" id="PTHR43280">
    <property type="entry name" value="ARAC-FAMILY TRANSCRIPTIONAL REGULATOR"/>
    <property type="match status" value="1"/>
</dbReference>
<evidence type="ECO:0000313" key="7">
    <source>
        <dbReference type="Proteomes" id="UP001500021"/>
    </source>
</evidence>
<comment type="caution">
    <text evidence="6">The sequence shown here is derived from an EMBL/GenBank/DDBJ whole genome shotgun (WGS) entry which is preliminary data.</text>
</comment>